<accession>A0A813PDR8</accession>
<keyword evidence="3" id="KW-0677">Repeat</keyword>
<keyword evidence="1" id="KW-0433">Leucine-rich repeat</keyword>
<protein>
    <submittedName>
        <fullName evidence="4">Uncharacterized protein</fullName>
    </submittedName>
</protein>
<dbReference type="SMART" id="SM00369">
    <property type="entry name" value="LRR_TYP"/>
    <property type="match status" value="4"/>
</dbReference>
<evidence type="ECO:0000313" key="4">
    <source>
        <dbReference type="EMBL" id="CAF0749037.1"/>
    </source>
</evidence>
<evidence type="ECO:0000256" key="1">
    <source>
        <dbReference type="ARBA" id="ARBA00022614"/>
    </source>
</evidence>
<reference evidence="4" key="1">
    <citation type="submission" date="2021-02" db="EMBL/GenBank/DDBJ databases">
        <authorList>
            <person name="Nowell W R."/>
        </authorList>
    </citation>
    <scope>NUCLEOTIDE SEQUENCE</scope>
</reference>
<dbReference type="Gene3D" id="3.80.10.10">
    <property type="entry name" value="Ribonuclease Inhibitor"/>
    <property type="match status" value="3"/>
</dbReference>
<evidence type="ECO:0000313" key="6">
    <source>
        <dbReference type="Proteomes" id="UP000663829"/>
    </source>
</evidence>
<dbReference type="GO" id="GO:0031012">
    <property type="term" value="C:extracellular matrix"/>
    <property type="evidence" value="ECO:0007669"/>
    <property type="project" value="TreeGrafter"/>
</dbReference>
<gene>
    <name evidence="4" type="ORF">GPM918_LOCUS716</name>
    <name evidence="5" type="ORF">SRO942_LOCUS717</name>
</gene>
<dbReference type="EMBL" id="CAJNOQ010000059">
    <property type="protein sequence ID" value="CAF0749037.1"/>
    <property type="molecule type" value="Genomic_DNA"/>
</dbReference>
<dbReference type="InterPro" id="IPR032675">
    <property type="entry name" value="LRR_dom_sf"/>
</dbReference>
<dbReference type="PANTHER" id="PTHR24373">
    <property type="entry name" value="SLIT RELATED LEUCINE-RICH REPEAT NEURONAL PROTEIN"/>
    <property type="match status" value="1"/>
</dbReference>
<evidence type="ECO:0000256" key="3">
    <source>
        <dbReference type="ARBA" id="ARBA00022737"/>
    </source>
</evidence>
<dbReference type="SUPFAM" id="SSF52058">
    <property type="entry name" value="L domain-like"/>
    <property type="match status" value="1"/>
</dbReference>
<dbReference type="InterPro" id="IPR050328">
    <property type="entry name" value="Dev_Immune_Receptor"/>
</dbReference>
<name>A0A813PDR8_9BILA</name>
<dbReference type="Proteomes" id="UP000663829">
    <property type="component" value="Unassembled WGS sequence"/>
</dbReference>
<evidence type="ECO:0000313" key="5">
    <source>
        <dbReference type="EMBL" id="CAF3528275.1"/>
    </source>
</evidence>
<proteinExistence type="predicted"/>
<evidence type="ECO:0000256" key="2">
    <source>
        <dbReference type="ARBA" id="ARBA00022729"/>
    </source>
</evidence>
<comment type="caution">
    <text evidence="4">The sequence shown here is derived from an EMBL/GenBank/DDBJ whole genome shotgun (WGS) entry which is preliminary data.</text>
</comment>
<dbReference type="GO" id="GO:0005615">
    <property type="term" value="C:extracellular space"/>
    <property type="evidence" value="ECO:0007669"/>
    <property type="project" value="TreeGrafter"/>
</dbReference>
<dbReference type="EMBL" id="CAJOBC010000059">
    <property type="protein sequence ID" value="CAF3528275.1"/>
    <property type="molecule type" value="Genomic_DNA"/>
</dbReference>
<dbReference type="PANTHER" id="PTHR24373:SF387">
    <property type="entry name" value="LEUCINE-RICH REPEATS AND IMMUNOGLOBULIN-LIKE DOMAINS PROTEIN SMA-10"/>
    <property type="match status" value="1"/>
</dbReference>
<keyword evidence="6" id="KW-1185">Reference proteome</keyword>
<dbReference type="AlphaFoldDB" id="A0A813PDR8"/>
<dbReference type="PROSITE" id="PS51450">
    <property type="entry name" value="LRR"/>
    <property type="match status" value="2"/>
</dbReference>
<dbReference type="OrthoDB" id="1055097at2759"/>
<keyword evidence="2" id="KW-0732">Signal</keyword>
<dbReference type="Proteomes" id="UP000681722">
    <property type="component" value="Unassembled WGS sequence"/>
</dbReference>
<organism evidence="4 6">
    <name type="scientific">Didymodactylos carnosus</name>
    <dbReference type="NCBI Taxonomy" id="1234261"/>
    <lineage>
        <taxon>Eukaryota</taxon>
        <taxon>Metazoa</taxon>
        <taxon>Spiralia</taxon>
        <taxon>Gnathifera</taxon>
        <taxon>Rotifera</taxon>
        <taxon>Eurotatoria</taxon>
        <taxon>Bdelloidea</taxon>
        <taxon>Philodinida</taxon>
        <taxon>Philodinidae</taxon>
        <taxon>Didymodactylos</taxon>
    </lineage>
</organism>
<dbReference type="InterPro" id="IPR003591">
    <property type="entry name" value="Leu-rich_rpt_typical-subtyp"/>
</dbReference>
<dbReference type="Pfam" id="PF13855">
    <property type="entry name" value="LRR_8"/>
    <property type="match status" value="2"/>
</dbReference>
<dbReference type="InterPro" id="IPR001611">
    <property type="entry name" value="Leu-rich_rpt"/>
</dbReference>
<sequence>MNRKASCRNSALHSLIKLPINMRWNALDFSQNYIPSVDSYIFSDIYVENINLSKNYIRRIEQTAFESIKNLKELILSHNQMEEFDPLSVKSAGKYMEKFDISNNLLQQLDIGEILTQLPKLKVFHAAWNNINNTSIYTLLKLQTEREIIELSDENSRNMTTKISGHHHLELLDLSHNNITTLCNGLFDGLYNLKHLILDYNYIDLIDNNLIKNLKYLKIFSLTNNRLRHVPAFYSQTLTTLSFSSNLIERISDYFAANLHSITHINFDDNYLLNITSHKAFCYINLFTLKRLSFRNNNLITLNSFGELLCRLISTDNTQHHKHILDINNNMNLKCNCTLIQFHQYLYNYQDLSCTQYGQDRYFVSTLELTNRKNCTQNFCNNYSYENLCIWSTAHSIQIKGTCEKKLQKNLTLKKKFSSIHHHMKNGTKLNRLLLLLNSSNDTSYMIENRSINNDEYLTTTLFLGQQMLNTEKKSSLSQIDRTILHHTILILSFLKFFIVDLNI</sequence>